<dbReference type="InterPro" id="IPR001909">
    <property type="entry name" value="KRAB"/>
</dbReference>
<dbReference type="Pfam" id="PF21225">
    <property type="entry name" value="zf-C2H2_5"/>
    <property type="match status" value="1"/>
</dbReference>
<dbReference type="PANTHER" id="PTHR23232">
    <property type="entry name" value="KRAB DOMAIN C2H2 ZINC FINGER"/>
    <property type="match status" value="1"/>
</dbReference>
<name>A0A7J7F8I2_DICBM</name>
<evidence type="ECO:0000256" key="1">
    <source>
        <dbReference type="ARBA" id="ARBA00004123"/>
    </source>
</evidence>
<dbReference type="SUPFAM" id="SSF109640">
    <property type="entry name" value="KRAB domain (Kruppel-associated box)"/>
    <property type="match status" value="1"/>
</dbReference>
<dbReference type="Pfam" id="PF01352">
    <property type="entry name" value="KRAB"/>
    <property type="match status" value="1"/>
</dbReference>
<keyword evidence="7" id="KW-0539">Nucleus</keyword>
<dbReference type="GO" id="GO:0003677">
    <property type="term" value="F:DNA binding"/>
    <property type="evidence" value="ECO:0007669"/>
    <property type="project" value="UniProtKB-KW"/>
</dbReference>
<keyword evidence="2" id="KW-0479">Metal-binding</keyword>
<dbReference type="Gene3D" id="6.10.140.140">
    <property type="match status" value="1"/>
</dbReference>
<evidence type="ECO:0000256" key="5">
    <source>
        <dbReference type="ARBA" id="ARBA00022833"/>
    </source>
</evidence>
<dbReference type="PROSITE" id="PS50805">
    <property type="entry name" value="KRAB"/>
    <property type="match status" value="1"/>
</dbReference>
<evidence type="ECO:0000313" key="9">
    <source>
        <dbReference type="EMBL" id="KAF5924363.1"/>
    </source>
</evidence>
<organism evidence="9 10">
    <name type="scientific">Diceros bicornis minor</name>
    <name type="common">South-central black rhinoceros</name>
    <dbReference type="NCBI Taxonomy" id="77932"/>
    <lineage>
        <taxon>Eukaryota</taxon>
        <taxon>Metazoa</taxon>
        <taxon>Chordata</taxon>
        <taxon>Craniata</taxon>
        <taxon>Vertebrata</taxon>
        <taxon>Euteleostomi</taxon>
        <taxon>Mammalia</taxon>
        <taxon>Eutheria</taxon>
        <taxon>Laurasiatheria</taxon>
        <taxon>Perissodactyla</taxon>
        <taxon>Rhinocerotidae</taxon>
        <taxon>Diceros</taxon>
    </lineage>
</organism>
<evidence type="ECO:0000256" key="2">
    <source>
        <dbReference type="ARBA" id="ARBA00022723"/>
    </source>
</evidence>
<dbReference type="CDD" id="cd07765">
    <property type="entry name" value="KRAB_A-box"/>
    <property type="match status" value="1"/>
</dbReference>
<dbReference type="EMBL" id="JACDTQ010001023">
    <property type="protein sequence ID" value="KAF5924363.1"/>
    <property type="molecule type" value="Genomic_DNA"/>
</dbReference>
<keyword evidence="5" id="KW-0862">Zinc</keyword>
<proteinExistence type="predicted"/>
<dbReference type="PROSITE" id="PS00028">
    <property type="entry name" value="ZINC_FINGER_C2H2_1"/>
    <property type="match status" value="1"/>
</dbReference>
<dbReference type="PANTHER" id="PTHR23232:SF138">
    <property type="entry name" value="KRAB DOMAIN-CONTAINING PROTEIN"/>
    <property type="match status" value="1"/>
</dbReference>
<dbReference type="SMART" id="SM00349">
    <property type="entry name" value="KRAB"/>
    <property type="match status" value="1"/>
</dbReference>
<dbReference type="GO" id="GO:0005634">
    <property type="term" value="C:nucleus"/>
    <property type="evidence" value="ECO:0007669"/>
    <property type="project" value="UniProtKB-SubCell"/>
</dbReference>
<feature type="domain" description="KRAB" evidence="8">
    <location>
        <begin position="58"/>
        <end position="129"/>
    </location>
</feature>
<keyword evidence="10" id="KW-1185">Reference proteome</keyword>
<keyword evidence="6" id="KW-0238">DNA-binding</keyword>
<dbReference type="GO" id="GO:0008270">
    <property type="term" value="F:zinc ion binding"/>
    <property type="evidence" value="ECO:0007669"/>
    <property type="project" value="UniProtKB-KW"/>
</dbReference>
<keyword evidence="4" id="KW-0863">Zinc-finger</keyword>
<comment type="subcellular location">
    <subcellularLocation>
        <location evidence="1">Nucleus</location>
    </subcellularLocation>
</comment>
<dbReference type="InterPro" id="IPR013087">
    <property type="entry name" value="Znf_C2H2_type"/>
</dbReference>
<protein>
    <recommendedName>
        <fullName evidence="8">KRAB domain-containing protein</fullName>
    </recommendedName>
</protein>
<dbReference type="Gene3D" id="3.30.160.60">
    <property type="entry name" value="Classic Zinc Finger"/>
    <property type="match status" value="1"/>
</dbReference>
<sequence length="270" mass="31382">MELWSRPRFNSWGESFQICTFSFLFTSPDLSSETLPFSRENTQETRKMATGLLKEAFVAFRDVAVDFTQEEWRLLSPAQRTLHREVMLETYNHLVSLEIPLSKPKPISQLEQGEEPWVEERQHPLGLRPGSKLEIQPCPSCPLAFSSQQALSQHVWLSHLPQLFSSLCAGNHLYPGKHYPEDQKQQQEQLFDQTCSSDEAEIQEKEEGSKALFGRKEYYSFQVSVWTSHPLVHIFHILRQELLFQRVLINGLMDIFNLLIYDVNVDINNI</sequence>
<reference evidence="9 10" key="1">
    <citation type="journal article" date="2020" name="Mol. Biol. Evol.">
        <title>Interspecific Gene Flow and the Evolution of Specialization in Black and White Rhinoceros.</title>
        <authorList>
            <person name="Moodley Y."/>
            <person name="Westbury M.V."/>
            <person name="Russo I.M."/>
            <person name="Gopalakrishnan S."/>
            <person name="Rakotoarivelo A."/>
            <person name="Olsen R.A."/>
            <person name="Prost S."/>
            <person name="Tunstall T."/>
            <person name="Ryder O.A."/>
            <person name="Dalen L."/>
            <person name="Bruford M.W."/>
        </authorList>
    </citation>
    <scope>NUCLEOTIDE SEQUENCE [LARGE SCALE GENOMIC DNA]</scope>
    <source>
        <strain evidence="9">SBR-YM</strain>
        <tissue evidence="9">Skin</tissue>
    </source>
</reference>
<keyword evidence="3" id="KW-0677">Repeat</keyword>
<dbReference type="InterPro" id="IPR050169">
    <property type="entry name" value="Krueppel_C2H2_ZnF"/>
</dbReference>
<dbReference type="Proteomes" id="UP000551758">
    <property type="component" value="Unassembled WGS sequence"/>
</dbReference>
<accession>A0A7J7F8I2</accession>
<evidence type="ECO:0000256" key="6">
    <source>
        <dbReference type="ARBA" id="ARBA00023125"/>
    </source>
</evidence>
<evidence type="ECO:0000313" key="10">
    <source>
        <dbReference type="Proteomes" id="UP000551758"/>
    </source>
</evidence>
<evidence type="ECO:0000259" key="8">
    <source>
        <dbReference type="PROSITE" id="PS50805"/>
    </source>
</evidence>
<dbReference type="GO" id="GO:0006355">
    <property type="term" value="P:regulation of DNA-templated transcription"/>
    <property type="evidence" value="ECO:0007669"/>
    <property type="project" value="InterPro"/>
</dbReference>
<evidence type="ECO:0000256" key="7">
    <source>
        <dbReference type="ARBA" id="ARBA00023242"/>
    </source>
</evidence>
<dbReference type="InterPro" id="IPR048414">
    <property type="entry name" value="PDRM9-like_Znf-C2H2"/>
</dbReference>
<dbReference type="FunFam" id="3.30.160.60:FF:001312">
    <property type="entry name" value="Histone-lysine N-methyltransferase PRDM9"/>
    <property type="match status" value="1"/>
</dbReference>
<dbReference type="InterPro" id="IPR036051">
    <property type="entry name" value="KRAB_dom_sf"/>
</dbReference>
<comment type="caution">
    <text evidence="9">The sequence shown here is derived from an EMBL/GenBank/DDBJ whole genome shotgun (WGS) entry which is preliminary data.</text>
</comment>
<gene>
    <name evidence="9" type="ORF">HPG69_012617</name>
</gene>
<evidence type="ECO:0000256" key="3">
    <source>
        <dbReference type="ARBA" id="ARBA00022737"/>
    </source>
</evidence>
<dbReference type="AlphaFoldDB" id="A0A7J7F8I2"/>
<evidence type="ECO:0000256" key="4">
    <source>
        <dbReference type="ARBA" id="ARBA00022771"/>
    </source>
</evidence>